<organism evidence="2 3">
    <name type="scientific">Anopheles christyi</name>
    <dbReference type="NCBI Taxonomy" id="43041"/>
    <lineage>
        <taxon>Eukaryota</taxon>
        <taxon>Metazoa</taxon>
        <taxon>Ecdysozoa</taxon>
        <taxon>Arthropoda</taxon>
        <taxon>Hexapoda</taxon>
        <taxon>Insecta</taxon>
        <taxon>Pterygota</taxon>
        <taxon>Neoptera</taxon>
        <taxon>Endopterygota</taxon>
        <taxon>Diptera</taxon>
        <taxon>Nematocera</taxon>
        <taxon>Culicoidea</taxon>
        <taxon>Culicidae</taxon>
        <taxon>Anophelinae</taxon>
        <taxon>Anopheles</taxon>
    </lineage>
</organism>
<keyword evidence="3" id="KW-1185">Reference proteome</keyword>
<reference evidence="2" key="2">
    <citation type="submission" date="2020-05" db="UniProtKB">
        <authorList>
            <consortium name="EnsemblMetazoa"/>
        </authorList>
    </citation>
    <scope>IDENTIFICATION</scope>
    <source>
        <strain evidence="2">ACHKN1017</strain>
    </source>
</reference>
<protein>
    <submittedName>
        <fullName evidence="2">Uncharacterized protein</fullName>
    </submittedName>
</protein>
<dbReference type="VEuPathDB" id="VectorBase:ACHR015068"/>
<evidence type="ECO:0000313" key="3">
    <source>
        <dbReference type="Proteomes" id="UP000075881"/>
    </source>
</evidence>
<evidence type="ECO:0000313" key="2">
    <source>
        <dbReference type="EnsemblMetazoa" id="ACHR015068-PA"/>
    </source>
</evidence>
<evidence type="ECO:0000256" key="1">
    <source>
        <dbReference type="SAM" id="SignalP"/>
    </source>
</evidence>
<sequence>MRSLATNACLVLLIYAYRFQQVGGFIKLIAAGTRVEVKSNARNVNMSCGLRNAENVLEQTIYCDIDVVRQIKDMKLTFAYYVVTRNVAAQNALLKRQVDLCFYLRNPKSDRMINLVYQLLMKGGKMPTRCPFGPGPFLFHDFKLSDVAIPPFLPLAEFMLELIYRSELRSEPVVEYRFYGKLVRLLENVVQNTTTIMAI</sequence>
<feature type="signal peptide" evidence="1">
    <location>
        <begin position="1"/>
        <end position="24"/>
    </location>
</feature>
<proteinExistence type="predicted"/>
<dbReference type="PANTHER" id="PTHR20898">
    <property type="entry name" value="DAEDALUS ON 3-RELATED-RELATED"/>
    <property type="match status" value="1"/>
</dbReference>
<keyword evidence="1" id="KW-0732">Signal</keyword>
<dbReference type="InterPro" id="IPR010512">
    <property type="entry name" value="DUF1091"/>
</dbReference>
<feature type="chain" id="PRO_5017739066" evidence="1">
    <location>
        <begin position="25"/>
        <end position="199"/>
    </location>
</feature>
<reference evidence="3" key="1">
    <citation type="submission" date="2013-03" db="EMBL/GenBank/DDBJ databases">
        <title>The Genome Sequence of Anopheles christyi ACHKN1017.</title>
        <authorList>
            <consortium name="The Broad Institute Genomics Platform"/>
            <person name="Neafsey D.E."/>
            <person name="Besansky N."/>
            <person name="Walker B."/>
            <person name="Young S.K."/>
            <person name="Zeng Q."/>
            <person name="Gargeya S."/>
            <person name="Fitzgerald M."/>
            <person name="Haas B."/>
            <person name="Abouelleil A."/>
            <person name="Allen A.W."/>
            <person name="Alvarado L."/>
            <person name="Arachchi H.M."/>
            <person name="Berlin A.M."/>
            <person name="Chapman S.B."/>
            <person name="Gainer-Dewar J."/>
            <person name="Goldberg J."/>
            <person name="Griggs A."/>
            <person name="Gujja S."/>
            <person name="Hansen M."/>
            <person name="Howarth C."/>
            <person name="Imamovic A."/>
            <person name="Ireland A."/>
            <person name="Larimer J."/>
            <person name="McCowan C."/>
            <person name="Murphy C."/>
            <person name="Pearson M."/>
            <person name="Poon T.W."/>
            <person name="Priest M."/>
            <person name="Roberts A."/>
            <person name="Saif S."/>
            <person name="Shea T."/>
            <person name="Sisk P."/>
            <person name="Sykes S."/>
            <person name="Wortman J."/>
            <person name="Nusbaum C."/>
            <person name="Birren B."/>
        </authorList>
    </citation>
    <scope>NUCLEOTIDE SEQUENCE [LARGE SCALE GENOMIC DNA]</scope>
    <source>
        <strain evidence="3">ACHKN1017</strain>
    </source>
</reference>
<dbReference type="PANTHER" id="PTHR20898:SF1">
    <property type="entry name" value="MD-2-RELATED LIPID-RECOGNITION DOMAIN-CONTAINING PROTEIN"/>
    <property type="match status" value="1"/>
</dbReference>
<dbReference type="Proteomes" id="UP000075881">
    <property type="component" value="Unassembled WGS sequence"/>
</dbReference>
<dbReference type="AlphaFoldDB" id="A0A3F2YTX2"/>
<dbReference type="Pfam" id="PF06477">
    <property type="entry name" value="DUF1091"/>
    <property type="match status" value="1"/>
</dbReference>
<dbReference type="EnsemblMetazoa" id="ACHR015068-RA">
    <property type="protein sequence ID" value="ACHR015068-PA"/>
    <property type="gene ID" value="ACHR015068"/>
</dbReference>
<accession>A0A3F2YTX2</accession>
<name>A0A3F2YTX2_9DIPT</name>